<name>A0AAW0QCL4_9PEZI</name>
<dbReference type="FunFam" id="1.10.287.110:FF:000136">
    <property type="entry name" value="DnaJ domain-containing protein Psi"/>
    <property type="match status" value="1"/>
</dbReference>
<feature type="compositionally biased region" description="Polar residues" evidence="2">
    <location>
        <begin position="329"/>
        <end position="338"/>
    </location>
</feature>
<feature type="domain" description="J" evidence="3">
    <location>
        <begin position="6"/>
        <end position="71"/>
    </location>
</feature>
<comment type="caution">
    <text evidence="4">The sequence shown here is derived from an EMBL/GenBank/DDBJ whole genome shotgun (WGS) entry which is preliminary data.</text>
</comment>
<dbReference type="InterPro" id="IPR002939">
    <property type="entry name" value="DnaJ_C"/>
</dbReference>
<dbReference type="PANTHER" id="PTHR24078">
    <property type="entry name" value="DNAJ HOMOLOG SUBFAMILY C MEMBER"/>
    <property type="match status" value="1"/>
</dbReference>
<evidence type="ECO:0000313" key="4">
    <source>
        <dbReference type="EMBL" id="KAK8100965.1"/>
    </source>
</evidence>
<evidence type="ECO:0000313" key="5">
    <source>
        <dbReference type="Proteomes" id="UP001392437"/>
    </source>
</evidence>
<dbReference type="SUPFAM" id="SSF46565">
    <property type="entry name" value="Chaperone J-domain"/>
    <property type="match status" value="1"/>
</dbReference>
<dbReference type="InterPro" id="IPR001623">
    <property type="entry name" value="DnaJ_domain"/>
</dbReference>
<dbReference type="Proteomes" id="UP001392437">
    <property type="component" value="Unassembled WGS sequence"/>
</dbReference>
<dbReference type="EMBL" id="JAQQWP010000009">
    <property type="protein sequence ID" value="KAK8100965.1"/>
    <property type="molecule type" value="Genomic_DNA"/>
</dbReference>
<dbReference type="FunFam" id="2.60.260.20:FF:000013">
    <property type="entry name" value="DnaJ subfamily B member 11"/>
    <property type="match status" value="1"/>
</dbReference>
<dbReference type="PROSITE" id="PS50076">
    <property type="entry name" value="DNAJ_2"/>
    <property type="match status" value="1"/>
</dbReference>
<dbReference type="GO" id="GO:0051082">
    <property type="term" value="F:unfolded protein binding"/>
    <property type="evidence" value="ECO:0007669"/>
    <property type="project" value="InterPro"/>
</dbReference>
<sequence>MVKETKLYDQLSVKPDATQDEIKKGYRKAALKWHPDKNKDNPSAAERFKECSQAYEILSDPEKRKVYDQYGLEFLLRGGGSAPPPGENPFAGAGGGGMPGGFEGFNFGGMPSGGGGGARTYHFSTNGGGGGNGFNFSNPNNIFAEFMRASAGGGGGGGGYDDDDFADIIGGGMPRGSRSSRMRGGFPQDSFRSGAREATPEVTTVERALPLTLEELYKGVTKKMKIKRKTFDDSGKRTTSDQVLEVPIKPGLKKGSKIKFKGVGDQEEGGKQDLHFIVEEKPHVLYARDGDDLTHTVDLSLKEALTGWRRLVTTIDGKQITIEKGGPTQPGSSDTYPNQGMPISKKPGERGNFIIKYNVKFPTSLTAEQKARLKEIL</sequence>
<dbReference type="InterPro" id="IPR036869">
    <property type="entry name" value="J_dom_sf"/>
</dbReference>
<dbReference type="AlphaFoldDB" id="A0AAW0QCL4"/>
<dbReference type="SMART" id="SM00271">
    <property type="entry name" value="DnaJ"/>
    <property type="match status" value="1"/>
</dbReference>
<dbReference type="Pfam" id="PF00226">
    <property type="entry name" value="DnaJ"/>
    <property type="match status" value="1"/>
</dbReference>
<dbReference type="Pfam" id="PF01556">
    <property type="entry name" value="DnaJ_C"/>
    <property type="match status" value="1"/>
</dbReference>
<gene>
    <name evidence="4" type="ORF">PG999_011339</name>
</gene>
<organism evidence="4 5">
    <name type="scientific">Apiospora kogelbergensis</name>
    <dbReference type="NCBI Taxonomy" id="1337665"/>
    <lineage>
        <taxon>Eukaryota</taxon>
        <taxon>Fungi</taxon>
        <taxon>Dikarya</taxon>
        <taxon>Ascomycota</taxon>
        <taxon>Pezizomycotina</taxon>
        <taxon>Sordariomycetes</taxon>
        <taxon>Xylariomycetidae</taxon>
        <taxon>Amphisphaeriales</taxon>
        <taxon>Apiosporaceae</taxon>
        <taxon>Apiospora</taxon>
    </lineage>
</organism>
<feature type="region of interest" description="Disordered" evidence="2">
    <location>
        <begin position="322"/>
        <end position="347"/>
    </location>
</feature>
<dbReference type="CDD" id="cd06257">
    <property type="entry name" value="DnaJ"/>
    <property type="match status" value="1"/>
</dbReference>
<keyword evidence="1" id="KW-0143">Chaperone</keyword>
<dbReference type="GO" id="GO:0006413">
    <property type="term" value="P:translational initiation"/>
    <property type="evidence" value="ECO:0007669"/>
    <property type="project" value="TreeGrafter"/>
</dbReference>
<dbReference type="GO" id="GO:0005829">
    <property type="term" value="C:cytosol"/>
    <property type="evidence" value="ECO:0007669"/>
    <property type="project" value="TreeGrafter"/>
</dbReference>
<accession>A0AAW0QCL4</accession>
<dbReference type="GO" id="GO:0006457">
    <property type="term" value="P:protein folding"/>
    <property type="evidence" value="ECO:0007669"/>
    <property type="project" value="InterPro"/>
</dbReference>
<dbReference type="FunFam" id="2.60.260.20:FF:000002">
    <property type="entry name" value="Dnaj homolog subfamily b member"/>
    <property type="match status" value="1"/>
</dbReference>
<dbReference type="GO" id="GO:0051087">
    <property type="term" value="F:protein-folding chaperone binding"/>
    <property type="evidence" value="ECO:0007669"/>
    <property type="project" value="TreeGrafter"/>
</dbReference>
<evidence type="ECO:0000256" key="1">
    <source>
        <dbReference type="ARBA" id="ARBA00023186"/>
    </source>
</evidence>
<dbReference type="CDD" id="cd10747">
    <property type="entry name" value="DnaJ_C"/>
    <property type="match status" value="1"/>
</dbReference>
<dbReference type="PANTHER" id="PTHR24078:SF553">
    <property type="entry name" value="DNAJ HOMOLOG SUBFAMILY B MEMBER 5"/>
    <property type="match status" value="1"/>
</dbReference>
<dbReference type="Gene3D" id="2.60.260.20">
    <property type="entry name" value="Urease metallochaperone UreE, N-terminal domain"/>
    <property type="match status" value="2"/>
</dbReference>
<feature type="compositionally biased region" description="Low complexity" evidence="2">
    <location>
        <begin position="175"/>
        <end position="185"/>
    </location>
</feature>
<reference evidence="4 5" key="1">
    <citation type="submission" date="2023-01" db="EMBL/GenBank/DDBJ databases">
        <title>Analysis of 21 Apiospora genomes using comparative genomics revels a genus with tremendous synthesis potential of carbohydrate active enzymes and secondary metabolites.</title>
        <authorList>
            <person name="Sorensen T."/>
        </authorList>
    </citation>
    <scope>NUCLEOTIDE SEQUENCE [LARGE SCALE GENOMIC DNA]</scope>
    <source>
        <strain evidence="4 5">CBS 117206</strain>
    </source>
</reference>
<evidence type="ECO:0000256" key="2">
    <source>
        <dbReference type="SAM" id="MobiDB-lite"/>
    </source>
</evidence>
<dbReference type="PRINTS" id="PR00625">
    <property type="entry name" value="JDOMAIN"/>
</dbReference>
<proteinExistence type="predicted"/>
<feature type="region of interest" description="Disordered" evidence="2">
    <location>
        <begin position="173"/>
        <end position="202"/>
    </location>
</feature>
<dbReference type="InterPro" id="IPR008971">
    <property type="entry name" value="HSP40/DnaJ_pept-bd"/>
</dbReference>
<evidence type="ECO:0000259" key="3">
    <source>
        <dbReference type="PROSITE" id="PS50076"/>
    </source>
</evidence>
<dbReference type="Gene3D" id="1.10.287.110">
    <property type="entry name" value="DnaJ domain"/>
    <property type="match status" value="1"/>
</dbReference>
<dbReference type="InterPro" id="IPR051339">
    <property type="entry name" value="DnaJ_subfamily_B"/>
</dbReference>
<keyword evidence="5" id="KW-1185">Reference proteome</keyword>
<protein>
    <submittedName>
        <fullName evidence="4">DnaJ like subfamily B member 4</fullName>
    </submittedName>
</protein>
<dbReference type="SUPFAM" id="SSF49493">
    <property type="entry name" value="HSP40/DnaJ peptide-binding domain"/>
    <property type="match status" value="2"/>
</dbReference>